<dbReference type="GO" id="GO:0016829">
    <property type="term" value="F:lyase activity"/>
    <property type="evidence" value="ECO:0007669"/>
    <property type="project" value="UniProtKB-KW"/>
</dbReference>
<dbReference type="EMBL" id="QFFZ01000002">
    <property type="protein sequence ID" value="TEB13437.1"/>
    <property type="molecule type" value="Genomic_DNA"/>
</dbReference>
<gene>
    <name evidence="3" type="ORF">Pmgp_00331</name>
</gene>
<dbReference type="Gene3D" id="3.30.70.1380">
    <property type="entry name" value="Transcriptional regulatory protein pf0864 domain like"/>
    <property type="match status" value="1"/>
</dbReference>
<comment type="caution">
    <text evidence="3">The sequence shown here is derived from an EMBL/GenBank/DDBJ whole genome shotgun (WGS) entry which is preliminary data.</text>
</comment>
<dbReference type="Gene3D" id="3.10.20.300">
    <property type="entry name" value="mk0293 like domain"/>
    <property type="match status" value="1"/>
</dbReference>
<dbReference type="Proteomes" id="UP000297597">
    <property type="component" value="Unassembled WGS sequence"/>
</dbReference>
<dbReference type="PANTHER" id="PTHR36566:SF1">
    <property type="entry name" value="PYRIDINIUM-3,5-BISTHIOCARBOXYLIC ACID MONONUCLEOTIDE NICKEL INSERTION PROTEIN"/>
    <property type="match status" value="1"/>
</dbReference>
<keyword evidence="2" id="KW-0456">Lyase</keyword>
<dbReference type="InterPro" id="IPR002822">
    <property type="entry name" value="Ni_insertion"/>
</dbReference>
<evidence type="ECO:0000313" key="4">
    <source>
        <dbReference type="Proteomes" id="UP000297597"/>
    </source>
</evidence>
<accession>A0A4Y7RYP8</accession>
<dbReference type="OrthoDB" id="9765625at2"/>
<organism evidence="3 4">
    <name type="scientific">Pelotomaculum propionicicum</name>
    <dbReference type="NCBI Taxonomy" id="258475"/>
    <lineage>
        <taxon>Bacteria</taxon>
        <taxon>Bacillati</taxon>
        <taxon>Bacillota</taxon>
        <taxon>Clostridia</taxon>
        <taxon>Eubacteriales</taxon>
        <taxon>Desulfotomaculaceae</taxon>
        <taxon>Pelotomaculum</taxon>
    </lineage>
</organism>
<evidence type="ECO:0000256" key="1">
    <source>
        <dbReference type="ARBA" id="ARBA00022596"/>
    </source>
</evidence>
<evidence type="ECO:0008006" key="5">
    <source>
        <dbReference type="Google" id="ProtNLM"/>
    </source>
</evidence>
<sequence>MTGQEEKVTVLETTIDDMNPEIYSYLFDKLMKDGALDAYVIPAYMKKNRPANLLCVICHAEKLETLLETVFRETSTLGVRIREEKRRVLYRSFEPVNTPWGEVTVKTGFAGEDKKEILQIAPEYEECRSLSEKSGIPLKKVYTAALLAFEKLKK</sequence>
<reference evidence="3 4" key="1">
    <citation type="journal article" date="2018" name="Environ. Microbiol.">
        <title>Novel energy conservation strategies and behaviour of Pelotomaculum schinkii driving syntrophic propionate catabolism.</title>
        <authorList>
            <person name="Hidalgo-Ahumada C.A.P."/>
            <person name="Nobu M.K."/>
            <person name="Narihiro T."/>
            <person name="Tamaki H."/>
            <person name="Liu W.T."/>
            <person name="Kamagata Y."/>
            <person name="Stams A.J.M."/>
            <person name="Imachi H."/>
            <person name="Sousa D.Z."/>
        </authorList>
    </citation>
    <scope>NUCLEOTIDE SEQUENCE [LARGE SCALE GENOMIC DNA]</scope>
    <source>
        <strain evidence="3 4">MGP</strain>
    </source>
</reference>
<evidence type="ECO:0000313" key="3">
    <source>
        <dbReference type="EMBL" id="TEB13437.1"/>
    </source>
</evidence>
<keyword evidence="4" id="KW-1185">Reference proteome</keyword>
<dbReference type="AlphaFoldDB" id="A0A4Y7RYP8"/>
<keyword evidence="1" id="KW-0533">Nickel</keyword>
<name>A0A4Y7RYP8_9FIRM</name>
<protein>
    <recommendedName>
        <fullName evidence="5">Pyridinium-3,5-bisthiocarboxylic acid mononucleotide nickel insertion protein</fullName>
    </recommendedName>
</protein>
<evidence type="ECO:0000256" key="2">
    <source>
        <dbReference type="ARBA" id="ARBA00023239"/>
    </source>
</evidence>
<dbReference type="Pfam" id="PF01969">
    <property type="entry name" value="Ni_insertion"/>
    <property type="match status" value="1"/>
</dbReference>
<proteinExistence type="predicted"/>
<dbReference type="PANTHER" id="PTHR36566">
    <property type="entry name" value="NICKEL INSERTION PROTEIN-RELATED"/>
    <property type="match status" value="1"/>
</dbReference>